<reference evidence="3 4" key="1">
    <citation type="submission" date="2024-09" db="EMBL/GenBank/DDBJ databases">
        <authorList>
            <person name="Sun Q."/>
            <person name="Mori K."/>
        </authorList>
    </citation>
    <scope>NUCLEOTIDE SEQUENCE [LARGE SCALE GENOMIC DNA]</scope>
    <source>
        <strain evidence="3 4">JCM 13852</strain>
    </source>
</reference>
<keyword evidence="4" id="KW-1185">Reference proteome</keyword>
<evidence type="ECO:0008006" key="5">
    <source>
        <dbReference type="Google" id="ProtNLM"/>
    </source>
</evidence>
<feature type="transmembrane region" description="Helical" evidence="2">
    <location>
        <begin position="208"/>
        <end position="241"/>
    </location>
</feature>
<dbReference type="Proteomes" id="UP001589535">
    <property type="component" value="Unassembled WGS sequence"/>
</dbReference>
<sequence>MRTLKRSTGWRTGLGDFSDCLLAGLLVALASVPVVTAAPAFVAGCRVLDRSRHDVGGPLWTRFRDDFRAAARGGVAFGLGCLAAVVLFAVDLEVVVSMPGSGVLKPTLWVLAVAGVVVAVRTCELVATGGPGPRRGGARGSGAGGGGGGGRAGGGGGAAVRTWELVPPGGPPRRRAGPREAAAAGGPVWRRAFVAAARETAADPKNALLLAAALGVAVLLVWMLPILALVVAGPLALAAVATGGRR</sequence>
<gene>
    <name evidence="3" type="ORF">ACFFTO_37325</name>
</gene>
<evidence type="ECO:0000256" key="2">
    <source>
        <dbReference type="SAM" id="Phobius"/>
    </source>
</evidence>
<feature type="transmembrane region" description="Helical" evidence="2">
    <location>
        <begin position="69"/>
        <end position="88"/>
    </location>
</feature>
<feature type="transmembrane region" description="Helical" evidence="2">
    <location>
        <begin position="108"/>
        <end position="127"/>
    </location>
</feature>
<accession>A0ABV5UEQ8</accession>
<evidence type="ECO:0000313" key="4">
    <source>
        <dbReference type="Proteomes" id="UP001589535"/>
    </source>
</evidence>
<evidence type="ECO:0000256" key="1">
    <source>
        <dbReference type="SAM" id="MobiDB-lite"/>
    </source>
</evidence>
<feature type="transmembrane region" description="Helical" evidence="2">
    <location>
        <begin position="20"/>
        <end position="48"/>
    </location>
</feature>
<keyword evidence="2" id="KW-0472">Membrane</keyword>
<proteinExistence type="predicted"/>
<protein>
    <recommendedName>
        <fullName evidence="5">DUF624 domain-containing protein</fullName>
    </recommendedName>
</protein>
<dbReference type="EMBL" id="JBHMBK010000042">
    <property type="protein sequence ID" value="MFB9689869.1"/>
    <property type="molecule type" value="Genomic_DNA"/>
</dbReference>
<keyword evidence="2" id="KW-0812">Transmembrane</keyword>
<keyword evidence="2" id="KW-1133">Transmembrane helix</keyword>
<organism evidence="3 4">
    <name type="scientific">Amycolatopsis plumensis</name>
    <dbReference type="NCBI Taxonomy" id="236508"/>
    <lineage>
        <taxon>Bacteria</taxon>
        <taxon>Bacillati</taxon>
        <taxon>Actinomycetota</taxon>
        <taxon>Actinomycetes</taxon>
        <taxon>Pseudonocardiales</taxon>
        <taxon>Pseudonocardiaceae</taxon>
        <taxon>Amycolatopsis</taxon>
    </lineage>
</organism>
<name>A0ABV5UEQ8_9PSEU</name>
<feature type="region of interest" description="Disordered" evidence="1">
    <location>
        <begin position="130"/>
        <end position="157"/>
    </location>
</feature>
<evidence type="ECO:0000313" key="3">
    <source>
        <dbReference type="EMBL" id="MFB9689869.1"/>
    </source>
</evidence>
<comment type="caution">
    <text evidence="3">The sequence shown here is derived from an EMBL/GenBank/DDBJ whole genome shotgun (WGS) entry which is preliminary data.</text>
</comment>
<dbReference type="RefSeq" id="WP_378204321.1">
    <property type="nucleotide sequence ID" value="NZ_JBHMBK010000042.1"/>
</dbReference>